<accession>A0A0F9IQC4</accession>
<dbReference type="AlphaFoldDB" id="A0A0F9IQC4"/>
<name>A0A0F9IQC4_9ZZZZ</name>
<proteinExistence type="predicted"/>
<reference evidence="1" key="1">
    <citation type="journal article" date="2015" name="Nature">
        <title>Complex archaea that bridge the gap between prokaryotes and eukaryotes.</title>
        <authorList>
            <person name="Spang A."/>
            <person name="Saw J.H."/>
            <person name="Jorgensen S.L."/>
            <person name="Zaremba-Niedzwiedzka K."/>
            <person name="Martijn J."/>
            <person name="Lind A.E."/>
            <person name="van Eijk R."/>
            <person name="Schleper C."/>
            <person name="Guy L."/>
            <person name="Ettema T.J."/>
        </authorList>
    </citation>
    <scope>NUCLEOTIDE SEQUENCE</scope>
</reference>
<comment type="caution">
    <text evidence="1">The sequence shown here is derived from an EMBL/GenBank/DDBJ whole genome shotgun (WGS) entry which is preliminary data.</text>
</comment>
<protein>
    <submittedName>
        <fullName evidence="1">Uncharacterized protein</fullName>
    </submittedName>
</protein>
<evidence type="ECO:0000313" key="1">
    <source>
        <dbReference type="EMBL" id="KKL95955.1"/>
    </source>
</evidence>
<gene>
    <name evidence="1" type="ORF">LCGC14_1849400</name>
</gene>
<dbReference type="EMBL" id="LAZR01018555">
    <property type="protein sequence ID" value="KKL95955.1"/>
    <property type="molecule type" value="Genomic_DNA"/>
</dbReference>
<organism evidence="1">
    <name type="scientific">marine sediment metagenome</name>
    <dbReference type="NCBI Taxonomy" id="412755"/>
    <lineage>
        <taxon>unclassified sequences</taxon>
        <taxon>metagenomes</taxon>
        <taxon>ecological metagenomes</taxon>
    </lineage>
</organism>
<sequence length="48" mass="5718">MYKINLTLHELRVIIGALEYEMLEWFPAGSIGQKERKEIQEKLEKLLD</sequence>